<name>X1VUI7_9ZZZZ</name>
<dbReference type="EMBL" id="BARW01029848">
    <property type="protein sequence ID" value="GAJ13890.1"/>
    <property type="molecule type" value="Genomic_DNA"/>
</dbReference>
<accession>X1VUI7</accession>
<organism evidence="1">
    <name type="scientific">marine sediment metagenome</name>
    <dbReference type="NCBI Taxonomy" id="412755"/>
    <lineage>
        <taxon>unclassified sequences</taxon>
        <taxon>metagenomes</taxon>
        <taxon>ecological metagenomes</taxon>
    </lineage>
</organism>
<sequence length="50" mass="5800">VSITTVWVDMRKRLPLINPEQYKKISGLIYSHKKGQKRYCISGFNSEGND</sequence>
<comment type="caution">
    <text evidence="1">The sequence shown here is derived from an EMBL/GenBank/DDBJ whole genome shotgun (WGS) entry which is preliminary data.</text>
</comment>
<protein>
    <submittedName>
        <fullName evidence="1">Uncharacterized protein</fullName>
    </submittedName>
</protein>
<proteinExistence type="predicted"/>
<dbReference type="AlphaFoldDB" id="X1VUI7"/>
<reference evidence="1" key="1">
    <citation type="journal article" date="2014" name="Front. Microbiol.">
        <title>High frequency of phylogenetically diverse reductive dehalogenase-homologous genes in deep subseafloor sedimentary metagenomes.</title>
        <authorList>
            <person name="Kawai M."/>
            <person name="Futagami T."/>
            <person name="Toyoda A."/>
            <person name="Takaki Y."/>
            <person name="Nishi S."/>
            <person name="Hori S."/>
            <person name="Arai W."/>
            <person name="Tsubouchi T."/>
            <person name="Morono Y."/>
            <person name="Uchiyama I."/>
            <person name="Ito T."/>
            <person name="Fujiyama A."/>
            <person name="Inagaki F."/>
            <person name="Takami H."/>
        </authorList>
    </citation>
    <scope>NUCLEOTIDE SEQUENCE</scope>
    <source>
        <strain evidence="1">Expedition CK06-06</strain>
    </source>
</reference>
<feature type="non-terminal residue" evidence="1">
    <location>
        <position position="1"/>
    </location>
</feature>
<evidence type="ECO:0000313" key="1">
    <source>
        <dbReference type="EMBL" id="GAJ13890.1"/>
    </source>
</evidence>
<gene>
    <name evidence="1" type="ORF">S12H4_47866</name>
</gene>